<dbReference type="InterPro" id="IPR041577">
    <property type="entry name" value="RT_RNaseH_2"/>
</dbReference>
<dbReference type="CDD" id="cd09274">
    <property type="entry name" value="RNase_HI_RT_Ty3"/>
    <property type="match status" value="1"/>
</dbReference>
<dbReference type="Gene3D" id="3.30.420.10">
    <property type="entry name" value="Ribonuclease H-like superfamily/Ribonuclease H"/>
    <property type="match status" value="1"/>
</dbReference>
<dbReference type="FunFam" id="3.30.70.270:FF:000026">
    <property type="entry name" value="Transposon Ty3-G Gag-Pol polyprotein"/>
    <property type="match status" value="1"/>
</dbReference>
<dbReference type="InterPro" id="IPR012337">
    <property type="entry name" value="RNaseH-like_sf"/>
</dbReference>
<keyword evidence="5" id="KW-1185">Reference proteome</keyword>
<dbReference type="InterPro" id="IPR050951">
    <property type="entry name" value="Retrovirus_Pol_polyprotein"/>
</dbReference>
<dbReference type="InterPro" id="IPR000477">
    <property type="entry name" value="RT_dom"/>
</dbReference>
<dbReference type="InterPro" id="IPR001584">
    <property type="entry name" value="Integrase_cat-core"/>
</dbReference>
<protein>
    <submittedName>
        <fullName evidence="4">Retrovirus-related Pol polyprotein from transposon 17.6</fullName>
    </submittedName>
</protein>
<sequence>MPFGIKSAPEVFQRKMHEVIEGLVQVEVVADDFVVVGRSINLEEATRDHDQKLIAFLQHCEERGLKLNSEKLTLRQTEVAFIGHVASGDGLRVDPAKVKAVLEMPAPTDRTGIQRLLGMIQYLSKFLPHLSDMTKPLRDLTPKDVEWHWGDGQDSALRHIKEAVTRTPVLRYYNLEDEVTLQCGASQHGLGAALLQKGQPVAYASRALNPAESKYAQIEKELLAIVFACERFEAYIFGRDLVNVETDHKPLEAIVLKPLHAAPQRLQRMLLCLQKFNLQIKYQKGTQMFLADTLSRAHLPEVETCSSVHDLEMVDHKATLAISGARWHQIKHASADDPVLQELRSVIQRGWPDSKKELPQCLLPFYDVRDELTTQDEFVFKGQQIVVPASLRKELIEVTHASHIGIEACVRRARESLWWPRMSAELKQPWSRVAVDLCELNGRTLLVASDYYSSYIEVSHLTTVTSKAVIKALKEIFARFGIPDEVVSDNGPQFSSAEFAVFAKTWSFAHVTSSPTHAQSNGKAESAVKTVKRLFTKCQESGHSEYLALLDWPNTPSQGIGTSPAQRLMGRRCKTLLPIAGTLLMPHHNTEEETRASVGAKERQRFYYNRNAKPLPLITPGETIRMRLPGEKHWTKGTCAHELGNRSYQVKVGSGKYRRNRRDLLKTDERPLVDSPEVDAPICGDDHSRTAAPAPCNSPQADTNATGPSDTNANGPRKSSRSRKVPVWQRDYVMGL</sequence>
<dbReference type="EMBL" id="JARQWQ010000005">
    <property type="protein sequence ID" value="KAK2572003.1"/>
    <property type="molecule type" value="Genomic_DNA"/>
</dbReference>
<proteinExistence type="predicted"/>
<dbReference type="SUPFAM" id="SSF53098">
    <property type="entry name" value="Ribonuclease H-like"/>
    <property type="match status" value="1"/>
</dbReference>
<feature type="compositionally biased region" description="Basic and acidic residues" evidence="1">
    <location>
        <begin position="662"/>
        <end position="672"/>
    </location>
</feature>
<evidence type="ECO:0000313" key="5">
    <source>
        <dbReference type="Proteomes" id="UP001249851"/>
    </source>
</evidence>
<dbReference type="PROSITE" id="PS50878">
    <property type="entry name" value="RT_POL"/>
    <property type="match status" value="1"/>
</dbReference>
<dbReference type="GO" id="GO:0003676">
    <property type="term" value="F:nucleic acid binding"/>
    <property type="evidence" value="ECO:0007669"/>
    <property type="project" value="InterPro"/>
</dbReference>
<dbReference type="InterPro" id="IPR041588">
    <property type="entry name" value="Integrase_H2C2"/>
</dbReference>
<dbReference type="Pfam" id="PF17921">
    <property type="entry name" value="Integrase_H2C2"/>
    <property type="match status" value="1"/>
</dbReference>
<dbReference type="FunFam" id="3.30.420.10:FF:000063">
    <property type="entry name" value="Retrovirus-related Pol polyprotein from transposon 297-like Protein"/>
    <property type="match status" value="1"/>
</dbReference>
<feature type="domain" description="Integrase catalytic" evidence="3">
    <location>
        <begin position="425"/>
        <end position="537"/>
    </location>
</feature>
<dbReference type="GO" id="GO:0015074">
    <property type="term" value="P:DNA integration"/>
    <property type="evidence" value="ECO:0007669"/>
    <property type="project" value="InterPro"/>
</dbReference>
<evidence type="ECO:0000256" key="1">
    <source>
        <dbReference type="SAM" id="MobiDB-lite"/>
    </source>
</evidence>
<dbReference type="InterPro" id="IPR043502">
    <property type="entry name" value="DNA/RNA_pol_sf"/>
</dbReference>
<evidence type="ECO:0000259" key="2">
    <source>
        <dbReference type="PROSITE" id="PS50878"/>
    </source>
</evidence>
<feature type="region of interest" description="Disordered" evidence="1">
    <location>
        <begin position="653"/>
        <end position="736"/>
    </location>
</feature>
<feature type="domain" description="Reverse transcriptase" evidence="2">
    <location>
        <begin position="1"/>
        <end position="86"/>
    </location>
</feature>
<accession>A0AAD9R374</accession>
<dbReference type="Proteomes" id="UP001249851">
    <property type="component" value="Unassembled WGS sequence"/>
</dbReference>
<evidence type="ECO:0000313" key="4">
    <source>
        <dbReference type="EMBL" id="KAK2572003.1"/>
    </source>
</evidence>
<dbReference type="Pfam" id="PF17919">
    <property type="entry name" value="RT_RNaseH_2"/>
    <property type="match status" value="1"/>
</dbReference>
<dbReference type="FunFam" id="1.10.340.70:FF:000004">
    <property type="entry name" value="Retrovirus-related Pol polyprotein from transposon 297-like Protein"/>
    <property type="match status" value="1"/>
</dbReference>
<dbReference type="Pfam" id="PF00665">
    <property type="entry name" value="rve"/>
    <property type="match status" value="1"/>
</dbReference>
<dbReference type="Gene3D" id="1.10.340.70">
    <property type="match status" value="1"/>
</dbReference>
<feature type="compositionally biased region" description="Polar residues" evidence="1">
    <location>
        <begin position="697"/>
        <end position="714"/>
    </location>
</feature>
<dbReference type="SUPFAM" id="SSF56672">
    <property type="entry name" value="DNA/RNA polymerases"/>
    <property type="match status" value="1"/>
</dbReference>
<gene>
    <name evidence="4" type="ORF">P5673_003426</name>
</gene>
<name>A0AAD9R374_ACRCE</name>
<dbReference type="Gene3D" id="3.30.70.270">
    <property type="match status" value="2"/>
</dbReference>
<dbReference type="PROSITE" id="PS50994">
    <property type="entry name" value="INTEGRASE"/>
    <property type="match status" value="1"/>
</dbReference>
<dbReference type="Pfam" id="PF00078">
    <property type="entry name" value="RVT_1"/>
    <property type="match status" value="1"/>
</dbReference>
<dbReference type="InterPro" id="IPR043128">
    <property type="entry name" value="Rev_trsase/Diguanyl_cyclase"/>
</dbReference>
<dbReference type="AlphaFoldDB" id="A0AAD9R374"/>
<comment type="caution">
    <text evidence="4">The sequence shown here is derived from an EMBL/GenBank/DDBJ whole genome shotgun (WGS) entry which is preliminary data.</text>
</comment>
<organism evidence="4 5">
    <name type="scientific">Acropora cervicornis</name>
    <name type="common">Staghorn coral</name>
    <dbReference type="NCBI Taxonomy" id="6130"/>
    <lineage>
        <taxon>Eukaryota</taxon>
        <taxon>Metazoa</taxon>
        <taxon>Cnidaria</taxon>
        <taxon>Anthozoa</taxon>
        <taxon>Hexacorallia</taxon>
        <taxon>Scleractinia</taxon>
        <taxon>Astrocoeniina</taxon>
        <taxon>Acroporidae</taxon>
        <taxon>Acropora</taxon>
    </lineage>
</organism>
<reference evidence="4" key="1">
    <citation type="journal article" date="2023" name="G3 (Bethesda)">
        <title>Whole genome assembly and annotation of the endangered Caribbean coral Acropora cervicornis.</title>
        <authorList>
            <person name="Selwyn J.D."/>
            <person name="Vollmer S.V."/>
        </authorList>
    </citation>
    <scope>NUCLEOTIDE SEQUENCE</scope>
    <source>
        <strain evidence="4">K2</strain>
    </source>
</reference>
<dbReference type="InterPro" id="IPR036397">
    <property type="entry name" value="RNaseH_sf"/>
</dbReference>
<reference evidence="4" key="2">
    <citation type="journal article" date="2023" name="Science">
        <title>Genomic signatures of disease resistance in endangered staghorn corals.</title>
        <authorList>
            <person name="Vollmer S.V."/>
            <person name="Selwyn J.D."/>
            <person name="Despard B.A."/>
            <person name="Roesel C.L."/>
        </authorList>
    </citation>
    <scope>NUCLEOTIDE SEQUENCE</scope>
    <source>
        <strain evidence="4">K2</strain>
    </source>
</reference>
<evidence type="ECO:0000259" key="3">
    <source>
        <dbReference type="PROSITE" id="PS50994"/>
    </source>
</evidence>
<dbReference type="PANTHER" id="PTHR37984">
    <property type="entry name" value="PROTEIN CBG26694"/>
    <property type="match status" value="1"/>
</dbReference>
<dbReference type="PANTHER" id="PTHR37984:SF8">
    <property type="entry name" value="CCHC-TYPE DOMAIN-CONTAINING PROTEIN"/>
    <property type="match status" value="1"/>
</dbReference>